<evidence type="ECO:0000256" key="1">
    <source>
        <dbReference type="ARBA" id="ARBA00001974"/>
    </source>
</evidence>
<dbReference type="InterPro" id="IPR037069">
    <property type="entry name" value="AcylCoA_DH/ox_N_sf"/>
</dbReference>
<dbReference type="Gene3D" id="1.20.140.10">
    <property type="entry name" value="Butyryl-CoA Dehydrogenase, subunit A, domain 3"/>
    <property type="match status" value="1"/>
</dbReference>
<dbReference type="InterPro" id="IPR006091">
    <property type="entry name" value="Acyl-CoA_Oxase/DH_mid-dom"/>
</dbReference>
<organism evidence="11 13">
    <name type="scientific">Eggerthella sinensis</name>
    <dbReference type="NCBI Taxonomy" id="242230"/>
    <lineage>
        <taxon>Bacteria</taxon>
        <taxon>Bacillati</taxon>
        <taxon>Actinomycetota</taxon>
        <taxon>Coriobacteriia</taxon>
        <taxon>Eggerthellales</taxon>
        <taxon>Eggerthellaceae</taxon>
        <taxon>Eggerthella</taxon>
    </lineage>
</organism>
<dbReference type="Gene3D" id="1.10.540.10">
    <property type="entry name" value="Acyl-CoA dehydrogenase/oxidase, N-terminal domain"/>
    <property type="match status" value="1"/>
</dbReference>
<comment type="cofactor">
    <cofactor evidence="1 6">
        <name>FAD</name>
        <dbReference type="ChEBI" id="CHEBI:57692"/>
    </cofactor>
</comment>
<reference evidence="13" key="2">
    <citation type="submission" date="2018-05" db="EMBL/GenBank/DDBJ databases">
        <title>Genome Sequencing of selected type strains of the family Eggerthellaceae.</title>
        <authorList>
            <person name="Danylec N."/>
            <person name="Stoll D.A."/>
            <person name="Doetsch A."/>
            <person name="Huch M."/>
        </authorList>
    </citation>
    <scope>NUCLEOTIDE SEQUENCE [LARGE SCALE GENOMIC DNA]</scope>
    <source>
        <strain evidence="13">DSM 16107</strain>
    </source>
</reference>
<dbReference type="InterPro" id="IPR046373">
    <property type="entry name" value="Acyl-CoA_Oxase/DH_mid-dom_sf"/>
</dbReference>
<evidence type="ECO:0000313" key="10">
    <source>
        <dbReference type="EMBL" id="RDB68669.1"/>
    </source>
</evidence>
<dbReference type="GO" id="GO:0003995">
    <property type="term" value="F:acyl-CoA dehydrogenase activity"/>
    <property type="evidence" value="ECO:0007669"/>
    <property type="project" value="InterPro"/>
</dbReference>
<dbReference type="PROSITE" id="PS00073">
    <property type="entry name" value="ACYL_COA_DH_2"/>
    <property type="match status" value="1"/>
</dbReference>
<sequence>MDFALTDEQQLLLDSVRELMARGNYDAYFKECDAKGELPQKAIDAAVEAGFATLGIPEEMGGTPCDELTKFLVAEEAIALGWPSLTWVNQSLEVDDILSFGSPEQQKIICDLGLKGIKPFTLGFSEPQAGSDSAAATTTVKQKDGKLYVNGTKTFNTGANCSPYMLCVVRDFESENVTHDFSMYLLRMDQPGVKMAKLDKIGNNMMHTYEVYLDDVEVSPDDLVGTKGEGFIQLMKNFDIERLMSCVYNVGMARCAYDQAAKHAASRIQFNKPIGSFQLIQEKITDMKIKIENMQNMCYKALWKRMNGQSISIDASLAKRYTGQAAFEVIDDALQVMGGIGYCHDCTISRLWRDQRVYRIMAGTEEIMVHTAGRALVKQAKQ</sequence>
<dbReference type="PIRSF" id="PIRSF016578">
    <property type="entry name" value="HsaA"/>
    <property type="match status" value="1"/>
</dbReference>
<dbReference type="Gene3D" id="2.40.110.10">
    <property type="entry name" value="Butyryl-CoA Dehydrogenase, subunit A, domain 2"/>
    <property type="match status" value="1"/>
</dbReference>
<dbReference type="InterPro" id="IPR009075">
    <property type="entry name" value="AcylCo_DH/oxidase_C"/>
</dbReference>
<keyword evidence="4 6" id="KW-0274">FAD</keyword>
<dbReference type="Proteomes" id="UP000253817">
    <property type="component" value="Unassembled WGS sequence"/>
</dbReference>
<dbReference type="InterPro" id="IPR009100">
    <property type="entry name" value="AcylCoA_DH/oxidase_NM_dom_sf"/>
</dbReference>
<dbReference type="GO" id="GO:0050660">
    <property type="term" value="F:flavin adenine dinucleotide binding"/>
    <property type="evidence" value="ECO:0007669"/>
    <property type="project" value="InterPro"/>
</dbReference>
<evidence type="ECO:0000259" key="9">
    <source>
        <dbReference type="Pfam" id="PF02771"/>
    </source>
</evidence>
<proteinExistence type="inferred from homology"/>
<gene>
    <name evidence="10" type="ORF">C1876_09075</name>
    <name evidence="11" type="ORF">DMP09_14485</name>
</gene>
<reference evidence="11" key="3">
    <citation type="journal article" date="2019" name="Microbiol. Resour. Announc.">
        <title>Draft Genome Sequences of Type Strains of Gordonibacter faecihominis, Paraeggerthella hongkongensis, Parvibacter caecicola,Slackia equolifaciens, Slackia faecicanis, and Slackia isoflavoniconvertens.</title>
        <authorList>
            <person name="Danylec N."/>
            <person name="Stoll D.A."/>
            <person name="Dotsch A."/>
            <person name="Huch M."/>
        </authorList>
    </citation>
    <scope>NUCLEOTIDE SEQUENCE</scope>
    <source>
        <strain evidence="11">DSM 16107</strain>
    </source>
</reference>
<accession>A0A3N0ITV0</accession>
<evidence type="ECO:0000313" key="11">
    <source>
        <dbReference type="EMBL" id="RNM40413.1"/>
    </source>
</evidence>
<dbReference type="Pfam" id="PF02770">
    <property type="entry name" value="Acyl-CoA_dh_M"/>
    <property type="match status" value="1"/>
</dbReference>
<evidence type="ECO:0000259" key="7">
    <source>
        <dbReference type="Pfam" id="PF00441"/>
    </source>
</evidence>
<reference evidence="10 12" key="1">
    <citation type="journal article" date="2018" name="Elife">
        <title>Discovery and characterization of a prevalent human gut bacterial enzyme sufficient for the inactivation of a family of plant toxins.</title>
        <authorList>
            <person name="Koppel N."/>
            <person name="Bisanz J.E."/>
            <person name="Pandelia M.E."/>
            <person name="Turnbaugh P.J."/>
            <person name="Balskus E.P."/>
        </authorList>
    </citation>
    <scope>NUCLEOTIDE SEQUENCE [LARGE SCALE GENOMIC DNA]</scope>
    <source>
        <strain evidence="10 12">DSM 16107</strain>
    </source>
</reference>
<comment type="caution">
    <text evidence="11">The sequence shown here is derived from an EMBL/GenBank/DDBJ whole genome shotgun (WGS) entry which is preliminary data.</text>
</comment>
<evidence type="ECO:0000259" key="8">
    <source>
        <dbReference type="Pfam" id="PF02770"/>
    </source>
</evidence>
<keyword evidence="3 6" id="KW-0285">Flavoprotein</keyword>
<dbReference type="Pfam" id="PF00441">
    <property type="entry name" value="Acyl-CoA_dh_1"/>
    <property type="match status" value="1"/>
</dbReference>
<feature type="domain" description="Acyl-CoA dehydrogenase/oxidase C-terminal" evidence="7">
    <location>
        <begin position="228"/>
        <end position="376"/>
    </location>
</feature>
<name>A0A3N0ITV0_9ACTN</name>
<keyword evidence="5 6" id="KW-0560">Oxidoreductase</keyword>
<dbReference type="EMBL" id="PPTT01000014">
    <property type="protein sequence ID" value="RDB68669.1"/>
    <property type="molecule type" value="Genomic_DNA"/>
</dbReference>
<dbReference type="SUPFAM" id="SSF56645">
    <property type="entry name" value="Acyl-CoA dehydrogenase NM domain-like"/>
    <property type="match status" value="1"/>
</dbReference>
<dbReference type="Pfam" id="PF02771">
    <property type="entry name" value="Acyl-CoA_dh_N"/>
    <property type="match status" value="1"/>
</dbReference>
<evidence type="ECO:0000256" key="6">
    <source>
        <dbReference type="RuleBase" id="RU362125"/>
    </source>
</evidence>
<feature type="domain" description="Acyl-CoA oxidase/dehydrogenase middle" evidence="8">
    <location>
        <begin position="122"/>
        <end position="216"/>
    </location>
</feature>
<comment type="similarity">
    <text evidence="2 6">Belongs to the acyl-CoA dehydrogenase family.</text>
</comment>
<dbReference type="FunFam" id="1.20.140.10:FF:000001">
    <property type="entry name" value="Acyl-CoA dehydrogenase"/>
    <property type="match status" value="1"/>
</dbReference>
<dbReference type="InterPro" id="IPR006089">
    <property type="entry name" value="Acyl-CoA_DH_CS"/>
</dbReference>
<evidence type="ECO:0000313" key="13">
    <source>
        <dbReference type="Proteomes" id="UP000270112"/>
    </source>
</evidence>
<evidence type="ECO:0000256" key="5">
    <source>
        <dbReference type="ARBA" id="ARBA00023002"/>
    </source>
</evidence>
<dbReference type="CDD" id="cd00567">
    <property type="entry name" value="ACAD"/>
    <property type="match status" value="1"/>
</dbReference>
<evidence type="ECO:0000313" key="12">
    <source>
        <dbReference type="Proteomes" id="UP000253817"/>
    </source>
</evidence>
<dbReference type="PANTHER" id="PTHR43884">
    <property type="entry name" value="ACYL-COA DEHYDROGENASE"/>
    <property type="match status" value="1"/>
</dbReference>
<keyword evidence="12" id="KW-1185">Reference proteome</keyword>
<dbReference type="EMBL" id="QICC01000084">
    <property type="protein sequence ID" value="RNM40413.1"/>
    <property type="molecule type" value="Genomic_DNA"/>
</dbReference>
<dbReference type="OrthoDB" id="142556at2"/>
<evidence type="ECO:0000256" key="2">
    <source>
        <dbReference type="ARBA" id="ARBA00009347"/>
    </source>
</evidence>
<dbReference type="PANTHER" id="PTHR43884:SF12">
    <property type="entry name" value="ISOVALERYL-COA DEHYDROGENASE, MITOCHONDRIAL-RELATED"/>
    <property type="match status" value="1"/>
</dbReference>
<dbReference type="InterPro" id="IPR036250">
    <property type="entry name" value="AcylCo_DH-like_C"/>
</dbReference>
<evidence type="ECO:0000256" key="3">
    <source>
        <dbReference type="ARBA" id="ARBA00022630"/>
    </source>
</evidence>
<dbReference type="AlphaFoldDB" id="A0A3N0ITV0"/>
<feature type="domain" description="Acyl-CoA dehydrogenase/oxidase N-terminal" evidence="9">
    <location>
        <begin position="6"/>
        <end position="107"/>
    </location>
</feature>
<evidence type="ECO:0000256" key="4">
    <source>
        <dbReference type="ARBA" id="ARBA00022827"/>
    </source>
</evidence>
<dbReference type="RefSeq" id="WP_114546479.1">
    <property type="nucleotide sequence ID" value="NZ_PPTT01000014.1"/>
</dbReference>
<dbReference type="InterPro" id="IPR013786">
    <property type="entry name" value="AcylCoA_DH/ox_N"/>
</dbReference>
<dbReference type="SUPFAM" id="SSF47203">
    <property type="entry name" value="Acyl-CoA dehydrogenase C-terminal domain-like"/>
    <property type="match status" value="1"/>
</dbReference>
<protein>
    <submittedName>
        <fullName evidence="11">Acyl-CoA dehydrogenase</fullName>
    </submittedName>
</protein>
<dbReference type="Proteomes" id="UP000270112">
    <property type="component" value="Unassembled WGS sequence"/>
</dbReference>